<gene>
    <name evidence="1" type="ORF">QYT958_LOCUS38907</name>
</gene>
<protein>
    <submittedName>
        <fullName evidence="1">Uncharacterized protein</fullName>
    </submittedName>
</protein>
<evidence type="ECO:0000313" key="1">
    <source>
        <dbReference type="EMBL" id="CAF5009160.1"/>
    </source>
</evidence>
<sequence>ESDEIRTDIWEQYFERDSDIVMDCLMTIW</sequence>
<dbReference type="AlphaFoldDB" id="A0A822AQX9"/>
<evidence type="ECO:0000313" key="2">
    <source>
        <dbReference type="Proteomes" id="UP000663848"/>
    </source>
</evidence>
<proteinExistence type="predicted"/>
<comment type="caution">
    <text evidence="1">The sequence shown here is derived from an EMBL/GenBank/DDBJ whole genome shotgun (WGS) entry which is preliminary data.</text>
</comment>
<feature type="non-terminal residue" evidence="1">
    <location>
        <position position="1"/>
    </location>
</feature>
<accession>A0A822AQX9</accession>
<reference evidence="1" key="1">
    <citation type="submission" date="2021-02" db="EMBL/GenBank/DDBJ databases">
        <authorList>
            <person name="Nowell W R."/>
        </authorList>
    </citation>
    <scope>NUCLEOTIDE SEQUENCE</scope>
</reference>
<dbReference type="Proteomes" id="UP000663848">
    <property type="component" value="Unassembled WGS sequence"/>
</dbReference>
<organism evidence="1 2">
    <name type="scientific">Rotaria socialis</name>
    <dbReference type="NCBI Taxonomy" id="392032"/>
    <lineage>
        <taxon>Eukaryota</taxon>
        <taxon>Metazoa</taxon>
        <taxon>Spiralia</taxon>
        <taxon>Gnathifera</taxon>
        <taxon>Rotifera</taxon>
        <taxon>Eurotatoria</taxon>
        <taxon>Bdelloidea</taxon>
        <taxon>Philodinida</taxon>
        <taxon>Philodinidae</taxon>
        <taxon>Rotaria</taxon>
    </lineage>
</organism>
<dbReference type="EMBL" id="CAJOBR010035038">
    <property type="protein sequence ID" value="CAF5009160.1"/>
    <property type="molecule type" value="Genomic_DNA"/>
</dbReference>
<name>A0A822AQX9_9BILA</name>